<name>A0A7J7NCU8_9MAGN</name>
<evidence type="ECO:0000313" key="2">
    <source>
        <dbReference type="Proteomes" id="UP000541444"/>
    </source>
</evidence>
<accession>A0A7J7NCU8</accession>
<sequence length="88" mass="9886">MLHAIQKAIVITHIRPGYRCSCFFSEGNPYLLNGCLDPCDDPNYCGEGYVCISEITRSYASLYCQPEAKAKVISHRCFFHSCRGGVFL</sequence>
<dbReference type="Proteomes" id="UP000541444">
    <property type="component" value="Unassembled WGS sequence"/>
</dbReference>
<comment type="caution">
    <text evidence="1">The sequence shown here is derived from an EMBL/GenBank/DDBJ whole genome shotgun (WGS) entry which is preliminary data.</text>
</comment>
<reference evidence="1 2" key="1">
    <citation type="journal article" date="2020" name="IScience">
        <title>Genome Sequencing of the Endangered Kingdonia uniflora (Circaeasteraceae, Ranunculales) Reveals Potential Mechanisms of Evolutionary Specialization.</title>
        <authorList>
            <person name="Sun Y."/>
            <person name="Deng T."/>
            <person name="Zhang A."/>
            <person name="Moore M.J."/>
            <person name="Landis J.B."/>
            <person name="Lin N."/>
            <person name="Zhang H."/>
            <person name="Zhang X."/>
            <person name="Huang J."/>
            <person name="Zhang X."/>
            <person name="Sun H."/>
            <person name="Wang H."/>
        </authorList>
    </citation>
    <scope>NUCLEOTIDE SEQUENCE [LARGE SCALE GENOMIC DNA]</scope>
    <source>
        <strain evidence="1">TB1705</strain>
        <tissue evidence="1">Leaf</tissue>
    </source>
</reference>
<evidence type="ECO:0000313" key="1">
    <source>
        <dbReference type="EMBL" id="KAF6164996.1"/>
    </source>
</evidence>
<dbReference type="AlphaFoldDB" id="A0A7J7NCU8"/>
<protein>
    <submittedName>
        <fullName evidence="1">Uncharacterized protein</fullName>
    </submittedName>
</protein>
<dbReference type="EMBL" id="JACGCM010000864">
    <property type="protein sequence ID" value="KAF6164996.1"/>
    <property type="molecule type" value="Genomic_DNA"/>
</dbReference>
<proteinExistence type="predicted"/>
<organism evidence="1 2">
    <name type="scientific">Kingdonia uniflora</name>
    <dbReference type="NCBI Taxonomy" id="39325"/>
    <lineage>
        <taxon>Eukaryota</taxon>
        <taxon>Viridiplantae</taxon>
        <taxon>Streptophyta</taxon>
        <taxon>Embryophyta</taxon>
        <taxon>Tracheophyta</taxon>
        <taxon>Spermatophyta</taxon>
        <taxon>Magnoliopsida</taxon>
        <taxon>Ranunculales</taxon>
        <taxon>Circaeasteraceae</taxon>
        <taxon>Kingdonia</taxon>
    </lineage>
</organism>
<keyword evidence="2" id="KW-1185">Reference proteome</keyword>
<gene>
    <name evidence="1" type="ORF">GIB67_034119</name>
</gene>